<dbReference type="RefSeq" id="XP_013069843.2">
    <property type="nucleotide sequence ID" value="XM_013214389.2"/>
</dbReference>
<dbReference type="GO" id="GO:0004222">
    <property type="term" value="F:metalloendopeptidase activity"/>
    <property type="evidence" value="ECO:0007669"/>
    <property type="project" value="InterPro"/>
</dbReference>
<dbReference type="GO" id="GO:0046872">
    <property type="term" value="F:metal ion binding"/>
    <property type="evidence" value="ECO:0007669"/>
    <property type="project" value="UniProtKB-KW"/>
</dbReference>
<dbReference type="AlphaFoldDB" id="A0A2C9L9X1"/>
<accession>A0A2C9L9X1</accession>
<keyword evidence="2" id="KW-0732">Signal</keyword>
<keyword evidence="1" id="KW-0479">Metal-binding</keyword>
<dbReference type="KEGG" id="bgt:106057268"/>
<proteinExistence type="predicted"/>
<dbReference type="Proteomes" id="UP000076420">
    <property type="component" value="Unassembled WGS sequence"/>
</dbReference>
<reference evidence="4" key="1">
    <citation type="submission" date="2020-05" db="UniProtKB">
        <authorList>
            <consortium name="EnsemblMetazoa"/>
        </authorList>
    </citation>
    <scope>IDENTIFICATION</scope>
    <source>
        <strain evidence="4">BB02</strain>
    </source>
</reference>
<dbReference type="VEuPathDB" id="VectorBase:BGLB028645"/>
<dbReference type="Gene3D" id="3.40.390.10">
    <property type="entry name" value="Collagenase (Catalytic Domain)"/>
    <property type="match status" value="1"/>
</dbReference>
<dbReference type="InterPro" id="IPR024079">
    <property type="entry name" value="MetalloPept_cat_dom_sf"/>
</dbReference>
<feature type="chain" id="PRO_5012767768" description="Peptidase M12B domain-containing protein" evidence="2">
    <location>
        <begin position="23"/>
        <end position="451"/>
    </location>
</feature>
<name>A0A2C9L9X1_BIOGL</name>
<feature type="binding site" evidence="1">
    <location>
        <position position="193"/>
    </location>
    <ligand>
        <name>Zn(2+)</name>
        <dbReference type="ChEBI" id="CHEBI:29105"/>
        <note>catalytic</note>
    </ligand>
</feature>
<gene>
    <name evidence="4" type="primary">106057268</name>
</gene>
<evidence type="ECO:0000259" key="3">
    <source>
        <dbReference type="PROSITE" id="PS50215"/>
    </source>
</evidence>
<evidence type="ECO:0000313" key="4">
    <source>
        <dbReference type="EnsemblMetazoa" id="BGLB028645-PB"/>
    </source>
</evidence>
<dbReference type="OrthoDB" id="6124312at2759"/>
<evidence type="ECO:0000313" key="5">
    <source>
        <dbReference type="Proteomes" id="UP000076420"/>
    </source>
</evidence>
<feature type="domain" description="Peptidase M12B" evidence="3">
    <location>
        <begin position="25"/>
        <end position="240"/>
    </location>
</feature>
<feature type="binding site" evidence="1">
    <location>
        <position position="187"/>
    </location>
    <ligand>
        <name>Zn(2+)</name>
        <dbReference type="ChEBI" id="CHEBI:29105"/>
        <note>catalytic</note>
    </ligand>
</feature>
<dbReference type="GO" id="GO:0006508">
    <property type="term" value="P:proteolysis"/>
    <property type="evidence" value="ECO:0007669"/>
    <property type="project" value="InterPro"/>
</dbReference>
<protein>
    <recommendedName>
        <fullName evidence="3">Peptidase M12B domain-containing protein</fullName>
    </recommendedName>
</protein>
<feature type="active site" evidence="1">
    <location>
        <position position="184"/>
    </location>
</feature>
<evidence type="ECO:0000256" key="1">
    <source>
        <dbReference type="PROSITE-ProRule" id="PRU00276"/>
    </source>
</evidence>
<comment type="caution">
    <text evidence="1">Lacks conserved residue(s) required for the propagation of feature annotation.</text>
</comment>
<feature type="signal peptide" evidence="2">
    <location>
        <begin position="1"/>
        <end position="22"/>
    </location>
</feature>
<dbReference type="SUPFAM" id="SSF55486">
    <property type="entry name" value="Metalloproteases ('zincins'), catalytic domain"/>
    <property type="match status" value="1"/>
</dbReference>
<sequence length="451" mass="50685">MTSFNYFLLFLASGSVTLFTAAQSYVAEGYFVIDNKVSLNYREDKKISKPEKELQNDMDYILTQVNELFKSLVPHGITLEIRVKRFNILPVDIFPKNSTKSSSPFDIQPKVSIKLFEKWLLATNSYKNISYDFAFLWTGFNLADDDKAKTAGFSETSQMCDSVKSIGIAEFSRTYYTAISTAHEIAHILGAHHCKPNSLHIMSPVTNLTSPRKWSFDKCSALEIKKYLGTLKTNCLLKTDKNSSKPDVTYASYKGQIFDPDIICHRVKGHRSYMCKMWNFYNDSAPGGDLICSRLQCSEPGTELCVDIVAPNGMVCAVGKRCNAGKCTPDSSVKSKVDPQCLYGDQKVAKAPAKKLDSTCEELIRKLGPASCYKPVYFQQCCSTCARRRINRPGCEYGDRVSICKMFNKNVLCEKEDNTKKCCNSCYGYKPKRSVADNFDSLFSITELSLP</sequence>
<dbReference type="EnsemblMetazoa" id="BGLB028645-RB">
    <property type="protein sequence ID" value="BGLB028645-PB"/>
    <property type="gene ID" value="BGLB028645"/>
</dbReference>
<dbReference type="PROSITE" id="PS50215">
    <property type="entry name" value="ADAM_MEPRO"/>
    <property type="match status" value="1"/>
</dbReference>
<keyword evidence="1" id="KW-0862">Zinc</keyword>
<organism evidence="4 5">
    <name type="scientific">Biomphalaria glabrata</name>
    <name type="common">Bloodfluke planorb</name>
    <name type="synonym">Freshwater snail</name>
    <dbReference type="NCBI Taxonomy" id="6526"/>
    <lineage>
        <taxon>Eukaryota</taxon>
        <taxon>Metazoa</taxon>
        <taxon>Spiralia</taxon>
        <taxon>Lophotrochozoa</taxon>
        <taxon>Mollusca</taxon>
        <taxon>Gastropoda</taxon>
        <taxon>Heterobranchia</taxon>
        <taxon>Euthyneura</taxon>
        <taxon>Panpulmonata</taxon>
        <taxon>Hygrophila</taxon>
        <taxon>Lymnaeoidea</taxon>
        <taxon>Planorbidae</taxon>
        <taxon>Biomphalaria</taxon>
    </lineage>
</organism>
<evidence type="ECO:0000256" key="2">
    <source>
        <dbReference type="SAM" id="SignalP"/>
    </source>
</evidence>
<dbReference type="VEuPathDB" id="VectorBase:BGLAX_034036"/>
<feature type="binding site" evidence="1">
    <location>
        <position position="183"/>
    </location>
    <ligand>
        <name>Zn(2+)</name>
        <dbReference type="ChEBI" id="CHEBI:29105"/>
        <note>catalytic</note>
    </ligand>
</feature>
<dbReference type="Pfam" id="PF01421">
    <property type="entry name" value="Reprolysin"/>
    <property type="match status" value="1"/>
</dbReference>
<dbReference type="InterPro" id="IPR001590">
    <property type="entry name" value="Peptidase_M12B"/>
</dbReference>